<dbReference type="EMBL" id="GBXM01038043">
    <property type="protein sequence ID" value="JAH70534.1"/>
    <property type="molecule type" value="Transcribed_RNA"/>
</dbReference>
<proteinExistence type="predicted"/>
<protein>
    <submittedName>
        <fullName evidence="1">Uncharacterized protein</fullName>
    </submittedName>
</protein>
<evidence type="ECO:0000313" key="1">
    <source>
        <dbReference type="EMBL" id="JAH70534.1"/>
    </source>
</evidence>
<name>A0A0E9UXC8_ANGAN</name>
<reference evidence="1" key="1">
    <citation type="submission" date="2014-11" db="EMBL/GenBank/DDBJ databases">
        <authorList>
            <person name="Amaro Gonzalez C."/>
        </authorList>
    </citation>
    <scope>NUCLEOTIDE SEQUENCE</scope>
</reference>
<dbReference type="AlphaFoldDB" id="A0A0E9UXC8"/>
<accession>A0A0E9UXC8</accession>
<reference evidence="1" key="2">
    <citation type="journal article" date="2015" name="Fish Shellfish Immunol.">
        <title>Early steps in the European eel (Anguilla anguilla)-Vibrio vulnificus interaction in the gills: Role of the RtxA13 toxin.</title>
        <authorList>
            <person name="Callol A."/>
            <person name="Pajuelo D."/>
            <person name="Ebbesson L."/>
            <person name="Teles M."/>
            <person name="MacKenzie S."/>
            <person name="Amaro C."/>
        </authorList>
    </citation>
    <scope>NUCLEOTIDE SEQUENCE</scope>
</reference>
<sequence>MKIQKKETAVQVMKVSNRQTKLTTTKFIPN</sequence>
<organism evidence="1">
    <name type="scientific">Anguilla anguilla</name>
    <name type="common">European freshwater eel</name>
    <name type="synonym">Muraena anguilla</name>
    <dbReference type="NCBI Taxonomy" id="7936"/>
    <lineage>
        <taxon>Eukaryota</taxon>
        <taxon>Metazoa</taxon>
        <taxon>Chordata</taxon>
        <taxon>Craniata</taxon>
        <taxon>Vertebrata</taxon>
        <taxon>Euteleostomi</taxon>
        <taxon>Actinopterygii</taxon>
        <taxon>Neopterygii</taxon>
        <taxon>Teleostei</taxon>
        <taxon>Anguilliformes</taxon>
        <taxon>Anguillidae</taxon>
        <taxon>Anguilla</taxon>
    </lineage>
</organism>